<dbReference type="InterPro" id="IPR006566">
    <property type="entry name" value="FBD"/>
</dbReference>
<dbReference type="Proteomes" id="UP001419268">
    <property type="component" value="Unassembled WGS sequence"/>
</dbReference>
<reference evidence="2 3" key="1">
    <citation type="submission" date="2024-01" db="EMBL/GenBank/DDBJ databases">
        <title>Genome assemblies of Stephania.</title>
        <authorList>
            <person name="Yang L."/>
        </authorList>
    </citation>
    <scope>NUCLEOTIDE SEQUENCE [LARGE SCALE GENOMIC DNA]</scope>
    <source>
        <strain evidence="2">JXDWG</strain>
        <tissue evidence="2">Leaf</tissue>
    </source>
</reference>
<dbReference type="EMBL" id="JBBNAG010000005">
    <property type="protein sequence ID" value="KAK9133768.1"/>
    <property type="molecule type" value="Genomic_DNA"/>
</dbReference>
<sequence>MAAGKKSLWKFVVNSPKLNSLIVLRYCKDGVISEPSFNKLYRVMNATIDYRRSVPLKAMNLPDYRRKRVLQSAAALAKLVCNAQSLEQFISANPEECRDLGMSKECLLGRLEVARIEVAIGCPNEFELLEFLLKNAAALDSVTIVGKSSNGENEWISFKEKVMEIP</sequence>
<comment type="caution">
    <text evidence="2">The sequence shown here is derived from an EMBL/GenBank/DDBJ whole genome shotgun (WGS) entry which is preliminary data.</text>
</comment>
<evidence type="ECO:0000313" key="2">
    <source>
        <dbReference type="EMBL" id="KAK9133768.1"/>
    </source>
</evidence>
<gene>
    <name evidence="2" type="ORF">Scep_013296</name>
</gene>
<evidence type="ECO:0000259" key="1">
    <source>
        <dbReference type="Pfam" id="PF08387"/>
    </source>
</evidence>
<evidence type="ECO:0000313" key="3">
    <source>
        <dbReference type="Proteomes" id="UP001419268"/>
    </source>
</evidence>
<proteinExistence type="predicted"/>
<protein>
    <recommendedName>
        <fullName evidence="1">FBD domain-containing protein</fullName>
    </recommendedName>
</protein>
<keyword evidence="3" id="KW-1185">Reference proteome</keyword>
<organism evidence="2 3">
    <name type="scientific">Stephania cephalantha</name>
    <dbReference type="NCBI Taxonomy" id="152367"/>
    <lineage>
        <taxon>Eukaryota</taxon>
        <taxon>Viridiplantae</taxon>
        <taxon>Streptophyta</taxon>
        <taxon>Embryophyta</taxon>
        <taxon>Tracheophyta</taxon>
        <taxon>Spermatophyta</taxon>
        <taxon>Magnoliopsida</taxon>
        <taxon>Ranunculales</taxon>
        <taxon>Menispermaceae</taxon>
        <taxon>Menispermoideae</taxon>
        <taxon>Cissampelideae</taxon>
        <taxon>Stephania</taxon>
    </lineage>
</organism>
<feature type="domain" description="FBD" evidence="1">
    <location>
        <begin position="105"/>
        <end position="144"/>
    </location>
</feature>
<dbReference type="Pfam" id="PF08387">
    <property type="entry name" value="FBD"/>
    <property type="match status" value="1"/>
</dbReference>
<dbReference type="AlphaFoldDB" id="A0AAP0JGT6"/>
<accession>A0AAP0JGT6</accession>
<name>A0AAP0JGT6_9MAGN</name>